<proteinExistence type="predicted"/>
<dbReference type="AlphaFoldDB" id="A0A5B8RE18"/>
<dbReference type="EMBL" id="MN079138">
    <property type="protein sequence ID" value="QEA06343.1"/>
    <property type="molecule type" value="Genomic_DNA"/>
</dbReference>
<name>A0A5B8RE18_9ZZZZ</name>
<protein>
    <recommendedName>
        <fullName evidence="2">PilZ domain-containing protein</fullName>
    </recommendedName>
</protein>
<organism evidence="1">
    <name type="scientific">uncultured organism</name>
    <dbReference type="NCBI Taxonomy" id="155900"/>
    <lineage>
        <taxon>unclassified sequences</taxon>
        <taxon>environmental samples</taxon>
    </lineage>
</organism>
<reference evidence="1" key="1">
    <citation type="submission" date="2019-06" db="EMBL/GenBank/DDBJ databases">
        <authorList>
            <person name="Murdoch R.W."/>
            <person name="Fathepure B."/>
        </authorList>
    </citation>
    <scope>NUCLEOTIDE SEQUENCE</scope>
</reference>
<accession>A0A5B8RE18</accession>
<evidence type="ECO:0000313" key="1">
    <source>
        <dbReference type="EMBL" id="QEA06343.1"/>
    </source>
</evidence>
<dbReference type="SUPFAM" id="SSF141371">
    <property type="entry name" value="PilZ domain-like"/>
    <property type="match status" value="1"/>
</dbReference>
<evidence type="ECO:0008006" key="2">
    <source>
        <dbReference type="Google" id="ProtNLM"/>
    </source>
</evidence>
<sequence>MAREKGRHRRRLGRVEADLRVAVYLRGRRLGEYRTRDVNRAGIGLRPGRIMLWPGLKVEVQLYSAVAERPMPRRIPAVVCYVRASGMGIRFNSAVPSVKEAHR</sequence>
<dbReference type="Gene3D" id="2.40.10.220">
    <property type="entry name" value="predicted glycosyltransferase like domains"/>
    <property type="match status" value="1"/>
</dbReference>
<gene>
    <name evidence="1" type="ORF">KBTEX_02675</name>
</gene>